<accession>A0ABY7ZKC7</accession>
<dbReference type="RefSeq" id="WP_275029249.1">
    <property type="nucleotide sequence ID" value="NZ_CP118615.1"/>
</dbReference>
<evidence type="ECO:0000256" key="1">
    <source>
        <dbReference type="SAM" id="MobiDB-lite"/>
    </source>
</evidence>
<evidence type="ECO:0000313" key="2">
    <source>
        <dbReference type="EMBL" id="WDZ82901.1"/>
    </source>
</evidence>
<gene>
    <name evidence="2" type="ORF">PVK37_20775</name>
</gene>
<dbReference type="Proteomes" id="UP001219605">
    <property type="component" value="Chromosome"/>
</dbReference>
<evidence type="ECO:0008006" key="4">
    <source>
        <dbReference type="Google" id="ProtNLM"/>
    </source>
</evidence>
<evidence type="ECO:0000313" key="3">
    <source>
        <dbReference type="Proteomes" id="UP001219605"/>
    </source>
</evidence>
<feature type="region of interest" description="Disordered" evidence="1">
    <location>
        <begin position="1"/>
        <end position="27"/>
    </location>
</feature>
<keyword evidence="3" id="KW-1185">Reference proteome</keyword>
<reference evidence="2 3" key="1">
    <citation type="submission" date="2023-02" db="EMBL/GenBank/DDBJ databases">
        <authorList>
            <person name="Mo P."/>
        </authorList>
    </citation>
    <scope>NUCLEOTIDE SEQUENCE [LARGE SCALE GENOMIC DNA]</scope>
    <source>
        <strain evidence="2 3">HUAS 3</strain>
    </source>
</reference>
<proteinExistence type="predicted"/>
<name>A0ABY7ZKC7_9ACTN</name>
<dbReference type="EMBL" id="CP118615">
    <property type="protein sequence ID" value="WDZ82901.1"/>
    <property type="molecule type" value="Genomic_DNA"/>
</dbReference>
<organism evidence="2 3">
    <name type="scientific">Micromonospora cathayae</name>
    <dbReference type="NCBI Taxonomy" id="3028804"/>
    <lineage>
        <taxon>Bacteria</taxon>
        <taxon>Bacillati</taxon>
        <taxon>Actinomycetota</taxon>
        <taxon>Actinomycetes</taxon>
        <taxon>Micromonosporales</taxon>
        <taxon>Micromonosporaceae</taxon>
        <taxon>Micromonospora</taxon>
    </lineage>
</organism>
<sequence length="240" mass="26168">MHDFDPVLDRHDHEPLVEWPNADREPSDAYETLEGEWGQDDENMELEFATRLLDATGEDELDRLVADLLGSAPRGGARFARTREGRQIGGILRDAASRVQPILSRGRDRPVGWNTGRGPVDPVAPAARRYFGVNVEGLSPEDQELELARSFVRFAREAVHETERRAGSGPPGRVVHHAAVTAANHLAPGLISDDMLAATGSGQPTRDRDAGSTVARIRDDGETAADDRCPVCGSEFRNAC</sequence>
<protein>
    <recommendedName>
        <fullName evidence="4">DUF222 domain-containing protein</fullName>
    </recommendedName>
</protein>